<keyword evidence="1" id="KW-0472">Membrane</keyword>
<keyword evidence="1" id="KW-0812">Transmembrane</keyword>
<protein>
    <submittedName>
        <fullName evidence="2">Uncharacterized protein</fullName>
    </submittedName>
</protein>
<feature type="transmembrane region" description="Helical" evidence="1">
    <location>
        <begin position="44"/>
        <end position="66"/>
    </location>
</feature>
<keyword evidence="1" id="KW-1133">Transmembrane helix</keyword>
<keyword evidence="3" id="KW-1185">Reference proteome</keyword>
<feature type="transmembrane region" description="Helical" evidence="1">
    <location>
        <begin position="7"/>
        <end position="32"/>
    </location>
</feature>
<comment type="caution">
    <text evidence="2">The sequence shown here is derived from an EMBL/GenBank/DDBJ whole genome shotgun (WGS) entry which is preliminary data.</text>
</comment>
<dbReference type="Proteomes" id="UP001556367">
    <property type="component" value="Unassembled WGS sequence"/>
</dbReference>
<evidence type="ECO:0000313" key="3">
    <source>
        <dbReference type="Proteomes" id="UP001556367"/>
    </source>
</evidence>
<gene>
    <name evidence="2" type="ORF">HGRIS_003792</name>
</gene>
<evidence type="ECO:0000256" key="1">
    <source>
        <dbReference type="SAM" id="Phobius"/>
    </source>
</evidence>
<proteinExistence type="predicted"/>
<organism evidence="2 3">
    <name type="scientific">Hohenbuehelia grisea</name>
    <dbReference type="NCBI Taxonomy" id="104357"/>
    <lineage>
        <taxon>Eukaryota</taxon>
        <taxon>Fungi</taxon>
        <taxon>Dikarya</taxon>
        <taxon>Basidiomycota</taxon>
        <taxon>Agaricomycotina</taxon>
        <taxon>Agaricomycetes</taxon>
        <taxon>Agaricomycetidae</taxon>
        <taxon>Agaricales</taxon>
        <taxon>Pleurotineae</taxon>
        <taxon>Pleurotaceae</taxon>
        <taxon>Hohenbuehelia</taxon>
    </lineage>
</organism>
<dbReference type="EMBL" id="JASNQZ010000007">
    <property type="protein sequence ID" value="KAL0954853.1"/>
    <property type="molecule type" value="Genomic_DNA"/>
</dbReference>
<accession>A0ABR3JHE8</accession>
<name>A0ABR3JHE8_9AGAR</name>
<sequence>MQYVPHAAYYVCAHAFSCPPYVPSLVCIISAICTRISRFFISPFWLGFSIIIIIISLSLFLFFFFFKSTACYPMSFIGSSVSRRVALGTLSRRTPHSPPLPLDRFVFVLLVRYLIFYV</sequence>
<reference evidence="3" key="1">
    <citation type="submission" date="2024-06" db="EMBL/GenBank/DDBJ databases">
        <title>Multi-omics analyses provide insights into the biosynthesis of the anticancer antibiotic pleurotin in Hohenbuehelia grisea.</title>
        <authorList>
            <person name="Weaver J.A."/>
            <person name="Alberti F."/>
        </authorList>
    </citation>
    <scope>NUCLEOTIDE SEQUENCE [LARGE SCALE GENOMIC DNA]</scope>
    <source>
        <strain evidence="3">T-177</strain>
    </source>
</reference>
<evidence type="ECO:0000313" key="2">
    <source>
        <dbReference type="EMBL" id="KAL0954853.1"/>
    </source>
</evidence>